<name>A0A388TB44_TERA1</name>
<evidence type="ECO:0000313" key="2">
    <source>
        <dbReference type="EMBL" id="GBR73984.1"/>
    </source>
</evidence>
<dbReference type="SUPFAM" id="SSF56436">
    <property type="entry name" value="C-type lectin-like"/>
    <property type="match status" value="1"/>
</dbReference>
<protein>
    <recommendedName>
        <fullName evidence="1">Major tropism determinant second domain-containing protein</fullName>
    </recommendedName>
</protein>
<dbReference type="Pfam" id="PF21916">
    <property type="entry name" value="mtd_2nd"/>
    <property type="match status" value="1"/>
</dbReference>
<evidence type="ECO:0000313" key="3">
    <source>
        <dbReference type="Proteomes" id="UP000269352"/>
    </source>
</evidence>
<accession>A0A388TB44</accession>
<dbReference type="InterPro" id="IPR054114">
    <property type="entry name" value="Mtd_2nd"/>
</dbReference>
<feature type="domain" description="Major tropism determinant second" evidence="1">
    <location>
        <begin position="54"/>
        <end position="129"/>
    </location>
</feature>
<comment type="caution">
    <text evidence="2">The sequence shown here is derived from an EMBL/GenBank/DDBJ whole genome shotgun (WGS) entry which is preliminary data.</text>
</comment>
<dbReference type="EMBL" id="BGZN01000025">
    <property type="protein sequence ID" value="GBR73984.1"/>
    <property type="molecule type" value="Genomic_DNA"/>
</dbReference>
<gene>
    <name evidence="2" type="ORF">NO1_1233</name>
</gene>
<dbReference type="InterPro" id="IPR016187">
    <property type="entry name" value="CTDL_fold"/>
</dbReference>
<organism evidence="2 3">
    <name type="scientific">Termititenax aidoneus</name>
    <dbReference type="NCBI Taxonomy" id="2218524"/>
    <lineage>
        <taxon>Bacteria</taxon>
        <taxon>Bacillati</taxon>
        <taxon>Candidatus Margulisiibacteriota</taxon>
        <taxon>Candidatus Termititenacia</taxon>
        <taxon>Candidatus Termititenacales</taxon>
        <taxon>Candidatus Termititenacaceae</taxon>
        <taxon>Candidatus Termititenax</taxon>
    </lineage>
</organism>
<proteinExistence type="predicted"/>
<keyword evidence="3" id="KW-1185">Reference proteome</keyword>
<sequence length="312" mass="34101">MIKDYLGHTPFIIANKKDKCGVIIRSGTTVGFSLARVDFEFTTSDDFEVPVKEFLGDGDRDSLEAGKDYYIYITPFEGKEAGLIISIEKNIVGRLIGGFHTLCADVGEIAGHPLSGYKAGDILPNSIWCLNHRSAGLQDGMVYDPAQDEWVMIYMASGTGKDTASRFGAKTTNRRNWHEFNDDMAAVGCRLLSTDGFMTAMWGSPNEVNVENSENPITTGGHKATNGQRIISNIGVEDGVGCWDQWLSDRVLKDSCWYQQNGVHTFPLAGGNWTDVSAAGVLCWGSNNGSSFSFSYSSLGARGRCRCLHFAE</sequence>
<reference evidence="2 3" key="1">
    <citation type="journal article" date="2019" name="ISME J.">
        <title>Genome analyses of uncultured TG2/ZB3 bacteria in 'Margulisbacteria' specifically attached to ectosymbiotic spirochetes of protists in the termite gut.</title>
        <authorList>
            <person name="Utami Y.D."/>
            <person name="Kuwahara H."/>
            <person name="Igai K."/>
            <person name="Murakami T."/>
            <person name="Sugaya K."/>
            <person name="Morikawa T."/>
            <person name="Nagura Y."/>
            <person name="Yuki M."/>
            <person name="Deevong P."/>
            <person name="Inoue T."/>
            <person name="Kihara K."/>
            <person name="Lo N."/>
            <person name="Yamada A."/>
            <person name="Ohkuma M."/>
            <person name="Hongoh Y."/>
        </authorList>
    </citation>
    <scope>NUCLEOTIDE SEQUENCE [LARGE SCALE GENOMIC DNA]</scope>
    <source>
        <strain evidence="2">NkOx7-01</strain>
    </source>
</reference>
<dbReference type="AlphaFoldDB" id="A0A388TB44"/>
<dbReference type="Proteomes" id="UP000269352">
    <property type="component" value="Unassembled WGS sequence"/>
</dbReference>
<dbReference type="SUPFAM" id="SSF141658">
    <property type="entry name" value="Bacteriophage trimeric proteins domain"/>
    <property type="match status" value="1"/>
</dbReference>
<dbReference type="Gene3D" id="2.80.20.10">
    <property type="entry name" value="Tail fiber receptor-binding protein"/>
    <property type="match status" value="1"/>
</dbReference>
<evidence type="ECO:0000259" key="1">
    <source>
        <dbReference type="Pfam" id="PF21916"/>
    </source>
</evidence>